<dbReference type="EMBL" id="CVRI01000075">
    <property type="protein sequence ID" value="CRL08561.1"/>
    <property type="molecule type" value="Genomic_DNA"/>
</dbReference>
<dbReference type="AlphaFoldDB" id="A0A1J1JBV0"/>
<evidence type="ECO:0000313" key="1">
    <source>
        <dbReference type="EMBL" id="CRL08561.1"/>
    </source>
</evidence>
<sequence length="60" mass="7276">MLSSHSTKFERHKQNIKHWDKANDLHCTRRRLFFPHGFLFNGVAMKVKLSNHTITHHLYY</sequence>
<protein>
    <submittedName>
        <fullName evidence="1">CLUMA_CG021541, isoform A</fullName>
    </submittedName>
</protein>
<evidence type="ECO:0000313" key="2">
    <source>
        <dbReference type="Proteomes" id="UP000183832"/>
    </source>
</evidence>
<dbReference type="Proteomes" id="UP000183832">
    <property type="component" value="Unassembled WGS sequence"/>
</dbReference>
<reference evidence="1 2" key="1">
    <citation type="submission" date="2015-04" db="EMBL/GenBank/DDBJ databases">
        <authorList>
            <person name="Syromyatnikov M.Y."/>
            <person name="Popov V.N."/>
        </authorList>
    </citation>
    <scope>NUCLEOTIDE SEQUENCE [LARGE SCALE GENOMIC DNA]</scope>
</reference>
<gene>
    <name evidence="1" type="ORF">CLUMA_CG021541</name>
</gene>
<keyword evidence="2" id="KW-1185">Reference proteome</keyword>
<name>A0A1J1JBV0_9DIPT</name>
<organism evidence="1 2">
    <name type="scientific">Clunio marinus</name>
    <dbReference type="NCBI Taxonomy" id="568069"/>
    <lineage>
        <taxon>Eukaryota</taxon>
        <taxon>Metazoa</taxon>
        <taxon>Ecdysozoa</taxon>
        <taxon>Arthropoda</taxon>
        <taxon>Hexapoda</taxon>
        <taxon>Insecta</taxon>
        <taxon>Pterygota</taxon>
        <taxon>Neoptera</taxon>
        <taxon>Endopterygota</taxon>
        <taxon>Diptera</taxon>
        <taxon>Nematocera</taxon>
        <taxon>Chironomoidea</taxon>
        <taxon>Chironomidae</taxon>
        <taxon>Clunio</taxon>
    </lineage>
</organism>
<proteinExistence type="predicted"/>
<accession>A0A1J1JBV0</accession>